<dbReference type="AlphaFoldDB" id="A0A140KN23"/>
<dbReference type="EMBL" id="LK056669">
    <property type="protein sequence ID" value="CDR87773.1"/>
    <property type="molecule type" value="Genomic_DNA"/>
</dbReference>
<protein>
    <submittedName>
        <fullName evidence="1">Uncharacterized protein</fullName>
    </submittedName>
</protein>
<gene>
    <name evidence="1" type="ORF">SPSC_03514</name>
</gene>
<sequence>MPRLKKAGLKLKEACVVGWSRDLLLRPGSPPRRSNKPCPLKIQAQPTLRHALPTLFMQEQQKPASPPALCFRFVRTSFVRFPVRDILDKTPFRTHGSTPRRVTFDEHCLEQWLGKASKTRFVSDTCVSGRMSEIPWHCVECVTKSWFAEHCRSDTDTNGEDPRQAVGTGIRPIGRLVHKLHSRSPSMAKPAPACLCVSQPRRNLVATFRITTLAIHSPRLHTASRAADSRRKTSMAKAC</sequence>
<reference evidence="1" key="1">
    <citation type="submission" date="2014-06" db="EMBL/GenBank/DDBJ databases">
        <authorList>
            <person name="Ju J."/>
            <person name="Zhang J."/>
        </authorList>
    </citation>
    <scope>NUCLEOTIDE SEQUENCE</scope>
    <source>
        <strain evidence="1">SscI8</strain>
    </source>
</reference>
<accession>A0A140KN23</accession>
<organism evidence="1">
    <name type="scientific">Sporisorium scitamineum</name>
    <dbReference type="NCBI Taxonomy" id="49012"/>
    <lineage>
        <taxon>Eukaryota</taxon>
        <taxon>Fungi</taxon>
        <taxon>Dikarya</taxon>
        <taxon>Basidiomycota</taxon>
        <taxon>Ustilaginomycotina</taxon>
        <taxon>Ustilaginomycetes</taxon>
        <taxon>Ustilaginales</taxon>
        <taxon>Ustilaginaceae</taxon>
        <taxon>Sporisorium</taxon>
    </lineage>
</organism>
<name>A0A140KN23_9BASI</name>
<proteinExistence type="predicted"/>
<evidence type="ECO:0000313" key="1">
    <source>
        <dbReference type="EMBL" id="CDR87773.1"/>
    </source>
</evidence>